<reference evidence="2" key="1">
    <citation type="submission" date="2021-01" db="EMBL/GenBank/DDBJ databases">
        <authorList>
            <person name="Corre E."/>
            <person name="Pelletier E."/>
            <person name="Niang G."/>
            <person name="Scheremetjew M."/>
            <person name="Finn R."/>
            <person name="Kale V."/>
            <person name="Holt S."/>
            <person name="Cochrane G."/>
            <person name="Meng A."/>
            <person name="Brown T."/>
            <person name="Cohen L."/>
        </authorList>
    </citation>
    <scope>NUCLEOTIDE SEQUENCE</scope>
    <source>
        <strain evidence="2">CCMP3328</strain>
    </source>
</reference>
<proteinExistence type="predicted"/>
<gene>
    <name evidence="2" type="ORF">CAUS1442_LOCUS13063</name>
</gene>
<protein>
    <submittedName>
        <fullName evidence="2">Uncharacterized protein</fullName>
    </submittedName>
</protein>
<dbReference type="EMBL" id="HBEF01021108">
    <property type="protein sequence ID" value="CAD8340928.1"/>
    <property type="molecule type" value="Transcribed_RNA"/>
</dbReference>
<sequence length="760" mass="84165">MSYILRRCLLFQPNPMLLAEVISKCEAPIDASIKEYAAYLTQTPKELQSKTQSTATEERVQTQVLPGLFARDPVLQTLRKFGHDASVIGDHDGGDHDQEEALSAMCKYSGANLIVALRALFHLLVVADSAGDQLGQEQQQKRLQHRFSTVACIFVQKVRNGEIPDGIVADDFLYRMIANIDSNQKLVIMMLTASQAAHGTDRLGNDVSRRLHTRESGQGKAPDLDDTLMENILVAKIVLPHVPPESAIAIKVALAKLSAGASASLGELVELTLNEASYDESHILPSPRAAAPAARTTALSLELTADVFNTWWSMACDSKEQSRTFATHLTQLVSSNACSNDDHSSTVMALLVRKPADVFAKCCLGCAKNSNIKVVDDLLRIIRAVSDFDGGYLQDTAVGIATKTHPDSFTRWQQYVHNYIAARMKARVDDASQAQEEEQQLLVRQQRQQSFNFFLLQLCATDSMDEAEVLLHVIEELVTNALPDHYPDDLWDRLGDILNHQADMTIGPRQIDVGIRTMKLATTIMHAISKTESSDPSIVSAQSLSTSLLHGACRYMLRVRKQKNRLMKKFDEFDVDGALSNIMLVICDIAQNRLSHRHTTPERDTAALLFTQVVRRVLKDGIVANAGEVQTLCLKVARLVVCDFHNTTADKTTGLVHEMDTSDDNGQTLESSDIFEMIVSHSQFAEAFSNESASNDYTTEMMKLIICCYSTAASKPTVDAEVWAVLAKPFRAGTTLYDQLFREFYIQNRNNADGKVRALL</sequence>
<organism evidence="2">
    <name type="scientific">Craspedostauros australis</name>
    <dbReference type="NCBI Taxonomy" id="1486917"/>
    <lineage>
        <taxon>Eukaryota</taxon>
        <taxon>Sar</taxon>
        <taxon>Stramenopiles</taxon>
        <taxon>Ochrophyta</taxon>
        <taxon>Bacillariophyta</taxon>
        <taxon>Bacillariophyceae</taxon>
        <taxon>Bacillariophycidae</taxon>
        <taxon>Naviculales</taxon>
        <taxon>Naviculaceae</taxon>
        <taxon>Craspedostauros</taxon>
    </lineage>
</organism>
<feature type="coiled-coil region" evidence="1">
    <location>
        <begin position="421"/>
        <end position="448"/>
    </location>
</feature>
<name>A0A7R9ZR07_9STRA</name>
<accession>A0A7R9ZR07</accession>
<keyword evidence="1" id="KW-0175">Coiled coil</keyword>
<dbReference type="AlphaFoldDB" id="A0A7R9ZR07"/>
<evidence type="ECO:0000256" key="1">
    <source>
        <dbReference type="SAM" id="Coils"/>
    </source>
</evidence>
<evidence type="ECO:0000313" key="2">
    <source>
        <dbReference type="EMBL" id="CAD8340928.1"/>
    </source>
</evidence>